<dbReference type="PANTHER" id="PTHR38340">
    <property type="entry name" value="S-LAYER PROTEIN"/>
    <property type="match status" value="1"/>
</dbReference>
<dbReference type="PANTHER" id="PTHR38340:SF1">
    <property type="entry name" value="S-LAYER PROTEIN"/>
    <property type="match status" value="1"/>
</dbReference>
<keyword evidence="4" id="KW-0800">Toxin</keyword>
<evidence type="ECO:0000313" key="10">
    <source>
        <dbReference type="EMBL" id="MDT0549116.1"/>
    </source>
</evidence>
<dbReference type="PROSITE" id="PS00330">
    <property type="entry name" value="HEMOLYSIN_CALCIUM"/>
    <property type="match status" value="1"/>
</dbReference>
<dbReference type="EMBL" id="JAVRFD010000031">
    <property type="protein sequence ID" value="MDT0549116.1"/>
    <property type="molecule type" value="Genomic_DNA"/>
</dbReference>
<comment type="caution">
    <text evidence="10">The sequence shown here is derived from an EMBL/GenBank/DDBJ whole genome shotgun (WGS) entry which is preliminary data.</text>
</comment>
<evidence type="ECO:0000256" key="2">
    <source>
        <dbReference type="ARBA" id="ARBA00004613"/>
    </source>
</evidence>
<evidence type="ECO:0000256" key="9">
    <source>
        <dbReference type="SAM" id="SignalP"/>
    </source>
</evidence>
<evidence type="ECO:0000256" key="8">
    <source>
        <dbReference type="SAM" id="MobiDB-lite"/>
    </source>
</evidence>
<keyword evidence="5" id="KW-0677">Repeat</keyword>
<dbReference type="Pfam" id="PF00353">
    <property type="entry name" value="HemolysinCabind"/>
    <property type="match status" value="3"/>
</dbReference>
<keyword evidence="3" id="KW-0964">Secreted</keyword>
<organism evidence="10 11">
    <name type="scientific">Streptomyces lonegramiae</name>
    <dbReference type="NCBI Taxonomy" id="3075524"/>
    <lineage>
        <taxon>Bacteria</taxon>
        <taxon>Bacillati</taxon>
        <taxon>Actinomycetota</taxon>
        <taxon>Actinomycetes</taxon>
        <taxon>Kitasatosporales</taxon>
        <taxon>Streptomycetaceae</taxon>
        <taxon>Streptomyces</taxon>
    </lineage>
</organism>
<dbReference type="SUPFAM" id="SSF51120">
    <property type="entry name" value="beta-Roll"/>
    <property type="match status" value="2"/>
</dbReference>
<evidence type="ECO:0000256" key="3">
    <source>
        <dbReference type="ARBA" id="ARBA00022525"/>
    </source>
</evidence>
<dbReference type="Gene3D" id="2.150.10.10">
    <property type="entry name" value="Serralysin-like metalloprotease, C-terminal"/>
    <property type="match status" value="2"/>
</dbReference>
<dbReference type="InterPro" id="IPR050557">
    <property type="entry name" value="RTX_toxin/Mannuronan_C5-epim"/>
</dbReference>
<keyword evidence="7" id="KW-0472">Membrane</keyword>
<comment type="subcellular location">
    <subcellularLocation>
        <location evidence="1">Membrane</location>
    </subcellularLocation>
    <subcellularLocation>
        <location evidence="2">Secreted</location>
    </subcellularLocation>
</comment>
<evidence type="ECO:0000256" key="4">
    <source>
        <dbReference type="ARBA" id="ARBA00022656"/>
    </source>
</evidence>
<protein>
    <submittedName>
        <fullName evidence="10">Calcium-binding protein</fullName>
    </submittedName>
</protein>
<keyword evidence="9" id="KW-0732">Signal</keyword>
<dbReference type="PRINTS" id="PR00313">
    <property type="entry name" value="CABNDNGRPT"/>
</dbReference>
<proteinExistence type="predicted"/>
<keyword evidence="11" id="KW-1185">Reference proteome</keyword>
<evidence type="ECO:0000256" key="1">
    <source>
        <dbReference type="ARBA" id="ARBA00004370"/>
    </source>
</evidence>
<accession>A0ABU2XU59</accession>
<dbReference type="RefSeq" id="WP_311729682.1">
    <property type="nucleotide sequence ID" value="NZ_JAVRFD010000031.1"/>
</dbReference>
<evidence type="ECO:0000256" key="5">
    <source>
        <dbReference type="ARBA" id="ARBA00022737"/>
    </source>
</evidence>
<dbReference type="InterPro" id="IPR001343">
    <property type="entry name" value="Hemolysn_Ca-bd"/>
</dbReference>
<evidence type="ECO:0000256" key="6">
    <source>
        <dbReference type="ARBA" id="ARBA00023026"/>
    </source>
</evidence>
<dbReference type="PRINTS" id="PR01488">
    <property type="entry name" value="RTXTOXINA"/>
</dbReference>
<feature type="chain" id="PRO_5047062541" evidence="9">
    <location>
        <begin position="31"/>
        <end position="283"/>
    </location>
</feature>
<gene>
    <name evidence="10" type="ORF">RND15_41560</name>
</gene>
<sequence length="283" mass="29129">MRSKHGIIAATSTLALALGGALFAAPAAQAATPVASVVHEDGELWYKGAPGQTNKLTISEEVEQRGEWESYYIITFRDRGAITIDPSAATADECTYPSAADHTVVRCATMVPLGSDDSDNFDVNLGDGNDTATVDADSPAYSSIYGGPGDDVIKGSARDVLHGGDGDDRLDGGGGVWSVGPYGDAGDDTITNCAMDCYGGPGNDSMSGGTNDTENNMYGEDGNDVIHGLSDADHIYGGRGDDILYGEQGNDTIYGNSGNDTLYGGPGTDTLSGGPGTNKVYQD</sequence>
<reference evidence="10" key="1">
    <citation type="submission" date="2024-05" db="EMBL/GenBank/DDBJ databases">
        <title>30 novel species of actinomycetes from the DSMZ collection.</title>
        <authorList>
            <person name="Nouioui I."/>
        </authorList>
    </citation>
    <scope>NUCLEOTIDE SEQUENCE</scope>
    <source>
        <strain evidence="10">DSM 41529</strain>
    </source>
</reference>
<dbReference type="InterPro" id="IPR003995">
    <property type="entry name" value="RTX_toxin_determinant-A"/>
</dbReference>
<evidence type="ECO:0000313" key="11">
    <source>
        <dbReference type="Proteomes" id="UP001180754"/>
    </source>
</evidence>
<feature type="region of interest" description="Disordered" evidence="8">
    <location>
        <begin position="256"/>
        <end position="283"/>
    </location>
</feature>
<keyword evidence="6" id="KW-0843">Virulence</keyword>
<feature type="signal peptide" evidence="9">
    <location>
        <begin position="1"/>
        <end position="30"/>
    </location>
</feature>
<name>A0ABU2XU59_9ACTN</name>
<dbReference type="InterPro" id="IPR018511">
    <property type="entry name" value="Hemolysin-typ_Ca-bd_CS"/>
</dbReference>
<evidence type="ECO:0000256" key="7">
    <source>
        <dbReference type="ARBA" id="ARBA00023136"/>
    </source>
</evidence>
<dbReference type="InterPro" id="IPR011049">
    <property type="entry name" value="Serralysin-like_metalloprot_C"/>
</dbReference>
<dbReference type="Proteomes" id="UP001180754">
    <property type="component" value="Unassembled WGS sequence"/>
</dbReference>